<gene>
    <name evidence="2" type="ORF">FIBSPDRAFT_884661</name>
</gene>
<feature type="domain" description="DUF6830" evidence="1">
    <location>
        <begin position="103"/>
        <end position="202"/>
    </location>
</feature>
<sequence length="340" mass="38796">MGTPYQHTSDITERCYINLVKEPYCHSNRRHGQCMHWLDRNQKGEQFQLYTSLAGPGESLLNIMLLVAVLYPQAQWLSSALPVDEYQATGAASQISLFTNIHSFISQNLSTAISEYGLNDLHGALGDYFMLRKTSAKRRGRCHCNVNTILPFSHLNAWTNLWLQQWSAQVPSILLPVRTVQALPPSSDLPYGCCNTVLISDTMQDSGHTTQSIGDECFKIVQICLIFSPVSRQRNDDHEVYCYVEDFKFSSLPEHMENSLFKPSMDINMFVLHHYHRTDRTRVGDIISLSSIREIVELVPIFGKSMPPHVNCDNSLELLDVFYLNNFVNKEVFHAILSYQ</sequence>
<dbReference type="InterPro" id="IPR049233">
    <property type="entry name" value="DUF6830"/>
</dbReference>
<evidence type="ECO:0000259" key="1">
    <source>
        <dbReference type="Pfam" id="PF20722"/>
    </source>
</evidence>
<accession>A0A166SZJ8</accession>
<evidence type="ECO:0000313" key="3">
    <source>
        <dbReference type="Proteomes" id="UP000076532"/>
    </source>
</evidence>
<keyword evidence="3" id="KW-1185">Reference proteome</keyword>
<dbReference type="Pfam" id="PF20722">
    <property type="entry name" value="DUF6830"/>
    <property type="match status" value="1"/>
</dbReference>
<evidence type="ECO:0000313" key="2">
    <source>
        <dbReference type="EMBL" id="KZP30016.1"/>
    </source>
</evidence>
<protein>
    <recommendedName>
        <fullName evidence="1">DUF6830 domain-containing protein</fullName>
    </recommendedName>
</protein>
<reference evidence="2 3" key="1">
    <citation type="journal article" date="2016" name="Mol. Biol. Evol.">
        <title>Comparative Genomics of Early-Diverging Mushroom-Forming Fungi Provides Insights into the Origins of Lignocellulose Decay Capabilities.</title>
        <authorList>
            <person name="Nagy L.G."/>
            <person name="Riley R."/>
            <person name="Tritt A."/>
            <person name="Adam C."/>
            <person name="Daum C."/>
            <person name="Floudas D."/>
            <person name="Sun H."/>
            <person name="Yadav J.S."/>
            <person name="Pangilinan J."/>
            <person name="Larsson K.H."/>
            <person name="Matsuura K."/>
            <person name="Barry K."/>
            <person name="Labutti K."/>
            <person name="Kuo R."/>
            <person name="Ohm R.A."/>
            <person name="Bhattacharya S.S."/>
            <person name="Shirouzu T."/>
            <person name="Yoshinaga Y."/>
            <person name="Martin F.M."/>
            <person name="Grigoriev I.V."/>
            <person name="Hibbett D.S."/>
        </authorList>
    </citation>
    <scope>NUCLEOTIDE SEQUENCE [LARGE SCALE GENOMIC DNA]</scope>
    <source>
        <strain evidence="2 3">CBS 109695</strain>
    </source>
</reference>
<dbReference type="Proteomes" id="UP000076532">
    <property type="component" value="Unassembled WGS sequence"/>
</dbReference>
<organism evidence="2 3">
    <name type="scientific">Athelia psychrophila</name>
    <dbReference type="NCBI Taxonomy" id="1759441"/>
    <lineage>
        <taxon>Eukaryota</taxon>
        <taxon>Fungi</taxon>
        <taxon>Dikarya</taxon>
        <taxon>Basidiomycota</taxon>
        <taxon>Agaricomycotina</taxon>
        <taxon>Agaricomycetes</taxon>
        <taxon>Agaricomycetidae</taxon>
        <taxon>Atheliales</taxon>
        <taxon>Atheliaceae</taxon>
        <taxon>Athelia</taxon>
    </lineage>
</organism>
<name>A0A166SZJ8_9AGAM</name>
<dbReference type="EMBL" id="KV417496">
    <property type="protein sequence ID" value="KZP30016.1"/>
    <property type="molecule type" value="Genomic_DNA"/>
</dbReference>
<dbReference type="AlphaFoldDB" id="A0A166SZJ8"/>
<dbReference type="OrthoDB" id="3232986at2759"/>
<proteinExistence type="predicted"/>